<evidence type="ECO:0000313" key="4">
    <source>
        <dbReference type="Proteomes" id="UP001500177"/>
    </source>
</evidence>
<dbReference type="SUPFAM" id="SSF53474">
    <property type="entry name" value="alpha/beta-Hydrolases"/>
    <property type="match status" value="1"/>
</dbReference>
<evidence type="ECO:0000259" key="2">
    <source>
        <dbReference type="Pfam" id="PF07859"/>
    </source>
</evidence>
<dbReference type="InterPro" id="IPR050300">
    <property type="entry name" value="GDXG_lipolytic_enzyme"/>
</dbReference>
<organism evidence="3 4">
    <name type="scientific">Brevibacterium permense</name>
    <dbReference type="NCBI Taxonomy" id="234834"/>
    <lineage>
        <taxon>Bacteria</taxon>
        <taxon>Bacillati</taxon>
        <taxon>Actinomycetota</taxon>
        <taxon>Actinomycetes</taxon>
        <taxon>Micrococcales</taxon>
        <taxon>Brevibacteriaceae</taxon>
        <taxon>Brevibacterium</taxon>
    </lineage>
</organism>
<feature type="domain" description="Alpha/beta hydrolase fold-3" evidence="2">
    <location>
        <begin position="101"/>
        <end position="308"/>
    </location>
</feature>
<dbReference type="Gene3D" id="3.40.50.1820">
    <property type="entry name" value="alpha/beta hydrolase"/>
    <property type="match status" value="1"/>
</dbReference>
<dbReference type="PANTHER" id="PTHR48081">
    <property type="entry name" value="AB HYDROLASE SUPERFAMILY PROTEIN C4A8.06C"/>
    <property type="match status" value="1"/>
</dbReference>
<dbReference type="GO" id="GO:0016787">
    <property type="term" value="F:hydrolase activity"/>
    <property type="evidence" value="ECO:0007669"/>
    <property type="project" value="UniProtKB-KW"/>
</dbReference>
<dbReference type="EMBL" id="BAAALX010000010">
    <property type="protein sequence ID" value="GAA1518554.1"/>
    <property type="molecule type" value="Genomic_DNA"/>
</dbReference>
<keyword evidence="1 3" id="KW-0378">Hydrolase</keyword>
<name>A0ABN2AH75_9MICO</name>
<dbReference type="Proteomes" id="UP001500177">
    <property type="component" value="Unassembled WGS sequence"/>
</dbReference>
<sequence length="335" mass="36577">MVWRWCRGAGVGILGDMTQRRSRFDAELAASLSVIGGVFPPTITPSLIDFMRVSYASEPLAETLSGRRVEHSEYQVPGHLGEAITVSVFRRSGDTGRRPTIVYAHSGGLMFGDRFSALGLNLDWVEKIGAILICPEYRLAPEFQDPYAREDMYAALLWTAENADTLGVDRARLIVAGASSGGGLAAGMALAARDRHGPKLKGQLLIYPMLDDRGITPSTRQFDGIGVWDRVSNETGWQAMLGDDYRTEAVSPYIAPSRANDLTDLPPAYIDVGSAEIFRDEAVAYASALWNDGSEAELHVWPGGFHAFDIFAAHTHLAQGMISTRMAWIEKLLAD</sequence>
<dbReference type="InterPro" id="IPR013094">
    <property type="entry name" value="AB_hydrolase_3"/>
</dbReference>
<proteinExistence type="predicted"/>
<gene>
    <name evidence="3" type="ORF">GCM10009690_22050</name>
</gene>
<dbReference type="PANTHER" id="PTHR48081:SF8">
    <property type="entry name" value="ALPHA_BETA HYDROLASE FOLD-3 DOMAIN-CONTAINING PROTEIN-RELATED"/>
    <property type="match status" value="1"/>
</dbReference>
<evidence type="ECO:0000313" key="3">
    <source>
        <dbReference type="EMBL" id="GAA1518554.1"/>
    </source>
</evidence>
<reference evidence="3 4" key="1">
    <citation type="journal article" date="2019" name="Int. J. Syst. Evol. Microbiol.">
        <title>The Global Catalogue of Microorganisms (GCM) 10K type strain sequencing project: providing services to taxonomists for standard genome sequencing and annotation.</title>
        <authorList>
            <consortium name="The Broad Institute Genomics Platform"/>
            <consortium name="The Broad Institute Genome Sequencing Center for Infectious Disease"/>
            <person name="Wu L."/>
            <person name="Ma J."/>
        </authorList>
    </citation>
    <scope>NUCLEOTIDE SEQUENCE [LARGE SCALE GENOMIC DNA]</scope>
    <source>
        <strain evidence="3 4">JCM 13318</strain>
    </source>
</reference>
<dbReference type="InterPro" id="IPR029058">
    <property type="entry name" value="AB_hydrolase_fold"/>
</dbReference>
<accession>A0ABN2AH75</accession>
<dbReference type="Pfam" id="PF07859">
    <property type="entry name" value="Abhydrolase_3"/>
    <property type="match status" value="1"/>
</dbReference>
<evidence type="ECO:0000256" key="1">
    <source>
        <dbReference type="ARBA" id="ARBA00022801"/>
    </source>
</evidence>
<comment type="caution">
    <text evidence="3">The sequence shown here is derived from an EMBL/GenBank/DDBJ whole genome shotgun (WGS) entry which is preliminary data.</text>
</comment>
<keyword evidence="4" id="KW-1185">Reference proteome</keyword>
<protein>
    <submittedName>
        <fullName evidence="3">Alpha/beta hydrolase</fullName>
    </submittedName>
</protein>